<sequence>MKKLYCVVFAWAAGAASAQVAVSSPTVRAGKESRWTFGGGIGIGLSGGSSGYGTSISISPRVGYLASPELEAGLMGSAGWASGKNYSHSMYGLGPFANYYVLPNLFLHADYRHYFYNWKNKVYDYKTDGDEGTLNLGAGYNVRLGNKAALQVGAYYNVLYKKDSSIFGSGFTPVFGVVFGI</sequence>
<gene>
    <name evidence="2" type="ORF">IMZ16_06400</name>
</gene>
<dbReference type="RefSeq" id="WP_193439344.1">
    <property type="nucleotide sequence ID" value="NZ_CP063145.1"/>
</dbReference>
<evidence type="ECO:0000313" key="2">
    <source>
        <dbReference type="EMBL" id="QOR73169.1"/>
    </source>
</evidence>
<reference evidence="2 3" key="1">
    <citation type="submission" date="2020-10" db="EMBL/GenBank/DDBJ databases">
        <title>Complete genome of Cruoricapor ignavus strain M1214 isolated from the blood culture of a febrile patient.</title>
        <authorList>
            <person name="Guglielmino C.J.D."/>
        </authorList>
    </citation>
    <scope>NUCLEOTIDE SEQUENCE [LARGE SCALE GENOMIC DNA]</scope>
    <source>
        <strain evidence="2 3">M1214</strain>
    </source>
</reference>
<name>A0A7M1T027_9FLAO</name>
<feature type="signal peptide" evidence="1">
    <location>
        <begin position="1"/>
        <end position="18"/>
    </location>
</feature>
<protein>
    <recommendedName>
        <fullName evidence="4">Outer membrane protein beta-barrel domain-containing protein</fullName>
    </recommendedName>
</protein>
<keyword evidence="1" id="KW-0732">Signal</keyword>
<dbReference type="AlphaFoldDB" id="A0A7M1T027"/>
<organism evidence="2 3">
    <name type="scientific">Cruoricaptor ignavus</name>
    <dbReference type="NCBI Taxonomy" id="1118202"/>
    <lineage>
        <taxon>Bacteria</taxon>
        <taxon>Pseudomonadati</taxon>
        <taxon>Bacteroidota</taxon>
        <taxon>Flavobacteriia</taxon>
        <taxon>Flavobacteriales</taxon>
        <taxon>Weeksellaceae</taxon>
        <taxon>Cruoricaptor</taxon>
    </lineage>
</organism>
<accession>A0A7M1T027</accession>
<evidence type="ECO:0008006" key="4">
    <source>
        <dbReference type="Google" id="ProtNLM"/>
    </source>
</evidence>
<feature type="chain" id="PRO_5032802180" description="Outer membrane protein beta-barrel domain-containing protein" evidence="1">
    <location>
        <begin position="19"/>
        <end position="181"/>
    </location>
</feature>
<dbReference type="KEGG" id="civ:IMZ16_06400"/>
<dbReference type="EMBL" id="CP063145">
    <property type="protein sequence ID" value="QOR73169.1"/>
    <property type="molecule type" value="Genomic_DNA"/>
</dbReference>
<dbReference type="Proteomes" id="UP000593605">
    <property type="component" value="Chromosome"/>
</dbReference>
<evidence type="ECO:0000256" key="1">
    <source>
        <dbReference type="SAM" id="SignalP"/>
    </source>
</evidence>
<proteinExistence type="predicted"/>
<evidence type="ECO:0000313" key="3">
    <source>
        <dbReference type="Proteomes" id="UP000593605"/>
    </source>
</evidence>